<feature type="repeat" description="WD" evidence="6">
    <location>
        <begin position="163"/>
        <end position="194"/>
    </location>
</feature>
<dbReference type="PROSITE" id="PS50082">
    <property type="entry name" value="WD_REPEATS_2"/>
    <property type="match status" value="3"/>
</dbReference>
<dbReference type="InterPro" id="IPR019775">
    <property type="entry name" value="WD40_repeat_CS"/>
</dbReference>
<sequence>MSRITSPYDSITFGNPLSLRVDSNYLSVMSISPCGRDAVLAGRKGLLVIDLDDPFAAPRWLHHETSWEVADVQWSPHVSKPSWVVSTSNQKAMVWNLARSSNDAIEYVLHSHIRAITDIQFHPQNPEMLATCSVDTFVLAWDLRSPKEPVQQWSEWRAAASQVKWNYNDPNIIASSHDNNILIWDMRKGAIPMKKLQGHDAKINGLDWSRENKYDLITSSNDMSVKFWSFDKEYEKPVYTIRTDFPVARTRHVPFGDHVCGIMPLRGGNDSIYIVDYKGKVGESRLEPDYVFKGHTEPVKDFLWRSRHSSNTSIDDSEYQLVTWSSDRDLRLWPLNDEMYNTFNYKRNQPLPSGKKLSDYEYKTYRPDSYVSTDNKLIVRHRNNRYNGTSYGDSYKANSEFNHLNWISGIKIGQSAFQNVDNDPNSATFGDNSNQPLNLGEEVSNVGHKFPKLRFERISVSTGVLVISLNGPWSSQDKEDLIFIRVEFNFPKGYPSPKAIPKFKVEETHELTFEKKQDILKNLQEISTKFCSHKRFCLEPCLRFLLGEKVDIDFEVEESLDTYDLEYKDNKDDDLISVIPAASDSEFEVDNDDNIEEEEEDDDDEEEDEDDDEYDVIDGAAIKAANIKKAPFDSTPVSKGCGAIWTPSGHVVCFFISKETNDDQHMIKFGQQGFSLVRNLKRKHVENGLQIGKKGFIDGALSNNTDSDSDSSSSDDSLSNDFDVFQYNRMYRRNKVPDLLRNANLNARQYSSNAKSNPMSAPTERSQVTSTSKLQSTKNVVKIYDFRHLIPAKMELAYEYRVLGDSPHILAQYNSEIADKYGYSTIADCWKILSIILVKDVAIDEANAHSILEKIGQSTHNMELVRNYRFYWGFHPFGGVWLVKQLFNYFKKINDIQMLAMLSCVLFENDIIKDRVNIPINSPFVRTDNDSDIKKSILRNASTVHNPTQVARSIYNGITGGNNGGNIIQPPQLMRNQSTVSFDRKNSRSVLNYNSNSSPMYISNYRMPSVSTLSSFEYDNKSFKSSSPAGDMTLLINNNNSVNMNGNIPYNRRGIKHQSITGVGTSFDHLNAYDGISNTPQLSRSISAASLNVFNQQFGKVLNTNKGVNNNNNNTDIPIVNIQMVNFAELDLYENEYCVNIEGFVDPEELKIYRAEYASILFCWGLRANRLKILKFNYNNSNNKYERIEYSKNESDYKEHYGEIGWCYDSKISLEDTPQVKWIKTHEKNKCHFCDLEVTKRLSVCTKCNHIMHDVCSIVWWEEDGMAECPSGCGCQCLNQHVVV</sequence>
<dbReference type="InterPro" id="IPR049566">
    <property type="entry name" value="WDR59_RTC1-like_RING_Znf"/>
</dbReference>
<evidence type="ECO:0000313" key="10">
    <source>
        <dbReference type="Proteomes" id="UP000697127"/>
    </source>
</evidence>
<keyword evidence="4" id="KW-0677">Repeat</keyword>
<dbReference type="Proteomes" id="UP000697127">
    <property type="component" value="Unassembled WGS sequence"/>
</dbReference>
<dbReference type="Pfam" id="PF05773">
    <property type="entry name" value="RWD"/>
    <property type="match status" value="1"/>
</dbReference>
<keyword evidence="3 6" id="KW-0853">WD repeat</keyword>
<dbReference type="InterPro" id="IPR036322">
    <property type="entry name" value="WD40_repeat_dom_sf"/>
</dbReference>
<dbReference type="Pfam" id="PF00400">
    <property type="entry name" value="WD40"/>
    <property type="match status" value="3"/>
</dbReference>
<accession>A0A9P6WLS4</accession>
<dbReference type="PANTHER" id="PTHR46170:SF1">
    <property type="entry name" value="GATOR COMPLEX PROTEIN WDR59"/>
    <property type="match status" value="1"/>
</dbReference>
<evidence type="ECO:0000313" key="9">
    <source>
        <dbReference type="EMBL" id="KAG0688073.1"/>
    </source>
</evidence>
<dbReference type="EMBL" id="PUHW01000186">
    <property type="protein sequence ID" value="KAG0688073.1"/>
    <property type="molecule type" value="Genomic_DNA"/>
</dbReference>
<comment type="caution">
    <text evidence="9">The sequence shown here is derived from an EMBL/GenBank/DDBJ whole genome shotgun (WGS) entry which is preliminary data.</text>
</comment>
<dbReference type="SMART" id="SM00320">
    <property type="entry name" value="WD40"/>
    <property type="match status" value="5"/>
</dbReference>
<organism evidence="9 10">
    <name type="scientific">Pichia californica</name>
    <dbReference type="NCBI Taxonomy" id="460514"/>
    <lineage>
        <taxon>Eukaryota</taxon>
        <taxon>Fungi</taxon>
        <taxon>Dikarya</taxon>
        <taxon>Ascomycota</taxon>
        <taxon>Saccharomycotina</taxon>
        <taxon>Pichiomycetes</taxon>
        <taxon>Pichiales</taxon>
        <taxon>Pichiaceae</taxon>
        <taxon>Pichia</taxon>
    </lineage>
</organism>
<dbReference type="Pfam" id="PF17120">
    <property type="entry name" value="zf-RING_16"/>
    <property type="match status" value="1"/>
</dbReference>
<comment type="subcellular location">
    <subcellularLocation>
        <location evidence="1">Vacuole</location>
    </subcellularLocation>
</comment>
<proteinExistence type="inferred from homology"/>
<feature type="domain" description="RWD" evidence="8">
    <location>
        <begin position="441"/>
        <end position="552"/>
    </location>
</feature>
<dbReference type="GO" id="GO:0035859">
    <property type="term" value="C:Seh1-associated complex"/>
    <property type="evidence" value="ECO:0007669"/>
    <property type="project" value="TreeGrafter"/>
</dbReference>
<dbReference type="GO" id="GO:1904263">
    <property type="term" value="P:positive regulation of TORC1 signaling"/>
    <property type="evidence" value="ECO:0007669"/>
    <property type="project" value="TreeGrafter"/>
</dbReference>
<dbReference type="InterPro" id="IPR015943">
    <property type="entry name" value="WD40/YVTN_repeat-like_dom_sf"/>
</dbReference>
<feature type="region of interest" description="Disordered" evidence="7">
    <location>
        <begin position="750"/>
        <end position="772"/>
    </location>
</feature>
<dbReference type="InterPro" id="IPR049567">
    <property type="entry name" value="WDR59-like"/>
</dbReference>
<evidence type="ECO:0000256" key="4">
    <source>
        <dbReference type="ARBA" id="ARBA00022737"/>
    </source>
</evidence>
<dbReference type="GO" id="GO:0034198">
    <property type="term" value="P:cellular response to amino acid starvation"/>
    <property type="evidence" value="ECO:0007669"/>
    <property type="project" value="TreeGrafter"/>
</dbReference>
<evidence type="ECO:0000256" key="1">
    <source>
        <dbReference type="ARBA" id="ARBA00004116"/>
    </source>
</evidence>
<dbReference type="GO" id="GO:0035591">
    <property type="term" value="F:signaling adaptor activity"/>
    <property type="evidence" value="ECO:0007669"/>
    <property type="project" value="TreeGrafter"/>
</dbReference>
<evidence type="ECO:0000256" key="2">
    <source>
        <dbReference type="ARBA" id="ARBA00022554"/>
    </source>
</evidence>
<dbReference type="SMART" id="SM00591">
    <property type="entry name" value="RWD"/>
    <property type="match status" value="1"/>
</dbReference>
<evidence type="ECO:0000256" key="7">
    <source>
        <dbReference type="SAM" id="MobiDB-lite"/>
    </source>
</evidence>
<dbReference type="GO" id="GO:0005774">
    <property type="term" value="C:vacuolar membrane"/>
    <property type="evidence" value="ECO:0007669"/>
    <property type="project" value="TreeGrafter"/>
</dbReference>
<evidence type="ECO:0000256" key="5">
    <source>
        <dbReference type="ARBA" id="ARBA00038452"/>
    </source>
</evidence>
<feature type="region of interest" description="Disordered" evidence="7">
    <location>
        <begin position="587"/>
        <end position="612"/>
    </location>
</feature>
<dbReference type="PROSITE" id="PS50294">
    <property type="entry name" value="WD_REPEATS_REGION"/>
    <property type="match status" value="2"/>
</dbReference>
<protein>
    <recommendedName>
        <fullName evidence="8">RWD domain-containing protein</fullName>
    </recommendedName>
</protein>
<keyword evidence="10" id="KW-1185">Reference proteome</keyword>
<dbReference type="PANTHER" id="PTHR46170">
    <property type="entry name" value="GATOR COMPLEX PROTEIN WDR59"/>
    <property type="match status" value="1"/>
</dbReference>
<dbReference type="SUPFAM" id="SSF50978">
    <property type="entry name" value="WD40 repeat-like"/>
    <property type="match status" value="1"/>
</dbReference>
<name>A0A9P6WLS4_9ASCO</name>
<evidence type="ECO:0000259" key="8">
    <source>
        <dbReference type="PROSITE" id="PS50908"/>
    </source>
</evidence>
<evidence type="ECO:0000256" key="6">
    <source>
        <dbReference type="PROSITE-ProRule" id="PRU00221"/>
    </source>
</evidence>
<keyword evidence="2" id="KW-0926">Vacuole</keyword>
<comment type="similarity">
    <text evidence="5">Belongs to the WD repeat WDR59 family.</text>
</comment>
<gene>
    <name evidence="9" type="ORF">C6P40_001448</name>
</gene>
<feature type="repeat" description="WD" evidence="6">
    <location>
        <begin position="109"/>
        <end position="151"/>
    </location>
</feature>
<reference evidence="9" key="1">
    <citation type="submission" date="2020-11" db="EMBL/GenBank/DDBJ databases">
        <title>Kefir isolates.</title>
        <authorList>
            <person name="Marcisauskas S."/>
            <person name="Kim Y."/>
            <person name="Blasche S."/>
        </authorList>
    </citation>
    <scope>NUCLEOTIDE SEQUENCE</scope>
    <source>
        <strain evidence="9">Olga-1</strain>
    </source>
</reference>
<evidence type="ECO:0000256" key="3">
    <source>
        <dbReference type="ARBA" id="ARBA00022574"/>
    </source>
</evidence>
<dbReference type="InterPro" id="IPR006575">
    <property type="entry name" value="RWD_dom"/>
</dbReference>
<dbReference type="PROSITE" id="PS50908">
    <property type="entry name" value="RWD"/>
    <property type="match status" value="1"/>
</dbReference>
<dbReference type="OrthoDB" id="311712at2759"/>
<dbReference type="PROSITE" id="PS00678">
    <property type="entry name" value="WD_REPEATS_1"/>
    <property type="match status" value="2"/>
</dbReference>
<dbReference type="InterPro" id="IPR001680">
    <property type="entry name" value="WD40_rpt"/>
</dbReference>
<feature type="repeat" description="WD" evidence="6">
    <location>
        <begin position="196"/>
        <end position="231"/>
    </location>
</feature>
<dbReference type="Gene3D" id="2.130.10.10">
    <property type="entry name" value="YVTN repeat-like/Quinoprotein amine dehydrogenase"/>
    <property type="match status" value="1"/>
</dbReference>